<dbReference type="InterPro" id="IPR001736">
    <property type="entry name" value="PLipase_D/transphosphatidylase"/>
</dbReference>
<organism evidence="15 16">
    <name type="scientific">Cellulophaga geojensis KL-A</name>
    <dbReference type="NCBI Taxonomy" id="1328323"/>
    <lineage>
        <taxon>Bacteria</taxon>
        <taxon>Pseudomonadati</taxon>
        <taxon>Bacteroidota</taxon>
        <taxon>Flavobacteriia</taxon>
        <taxon>Flavobacteriales</taxon>
        <taxon>Flavobacteriaceae</taxon>
        <taxon>Cellulophaga</taxon>
    </lineage>
</organism>
<keyword evidence="11" id="KW-1208">Phospholipid metabolism</keyword>
<dbReference type="SMART" id="SM00155">
    <property type="entry name" value="PLDc"/>
    <property type="match status" value="2"/>
</dbReference>
<evidence type="ECO:0000256" key="4">
    <source>
        <dbReference type="ARBA" id="ARBA00022679"/>
    </source>
</evidence>
<reference evidence="15 16" key="1">
    <citation type="journal article" date="2014" name="Genome Announc.">
        <title>Draft Genome Sequence of the Carrageenan-Degrading Bacterium Cellulophaga sp. Strain KL-A, Isolated from Decaying Marine Algae.</title>
        <authorList>
            <person name="Shan D."/>
            <person name="Ying J."/>
            <person name="Li X."/>
            <person name="Gao Z."/>
            <person name="Wei G."/>
            <person name="Shao Z."/>
        </authorList>
    </citation>
    <scope>NUCLEOTIDE SEQUENCE [LARGE SCALE GENOMIC DNA]</scope>
    <source>
        <strain evidence="15 16">KL-A</strain>
    </source>
</reference>
<keyword evidence="16" id="KW-1185">Reference proteome</keyword>
<dbReference type="RefSeq" id="WP_034644448.1">
    <property type="nucleotide sequence ID" value="NZ_ARZX01000004.1"/>
</dbReference>
<name>A0ABP3B9C4_9FLAO</name>
<dbReference type="Proteomes" id="UP000019275">
    <property type="component" value="Unassembled WGS sequence"/>
</dbReference>
<dbReference type="PANTHER" id="PTHR21248">
    <property type="entry name" value="CARDIOLIPIN SYNTHASE"/>
    <property type="match status" value="1"/>
</dbReference>
<keyword evidence="3" id="KW-0444">Lipid biosynthesis</keyword>
<evidence type="ECO:0000256" key="7">
    <source>
        <dbReference type="ARBA" id="ARBA00022989"/>
    </source>
</evidence>
<evidence type="ECO:0000256" key="8">
    <source>
        <dbReference type="ARBA" id="ARBA00023098"/>
    </source>
</evidence>
<dbReference type="SUPFAM" id="SSF56024">
    <property type="entry name" value="Phospholipase D/nuclease"/>
    <property type="match status" value="2"/>
</dbReference>
<dbReference type="Gene3D" id="3.30.870.10">
    <property type="entry name" value="Endonuclease Chain A"/>
    <property type="match status" value="2"/>
</dbReference>
<keyword evidence="5 13" id="KW-0812">Transmembrane</keyword>
<feature type="transmembrane region" description="Helical" evidence="13">
    <location>
        <begin position="31"/>
        <end position="51"/>
    </location>
</feature>
<keyword evidence="2" id="KW-1003">Cell membrane</keyword>
<evidence type="ECO:0000256" key="3">
    <source>
        <dbReference type="ARBA" id="ARBA00022516"/>
    </source>
</evidence>
<keyword evidence="9 13" id="KW-0472">Membrane</keyword>
<evidence type="ECO:0000313" key="16">
    <source>
        <dbReference type="Proteomes" id="UP000019275"/>
    </source>
</evidence>
<dbReference type="PANTHER" id="PTHR21248:SF22">
    <property type="entry name" value="PHOSPHOLIPASE D"/>
    <property type="match status" value="1"/>
</dbReference>
<proteinExistence type="predicted"/>
<dbReference type="CDD" id="cd09110">
    <property type="entry name" value="PLDc_CLS_1"/>
    <property type="match status" value="1"/>
</dbReference>
<keyword evidence="6" id="KW-0677">Repeat</keyword>
<dbReference type="CDD" id="cd09112">
    <property type="entry name" value="PLDc_CLS_2"/>
    <property type="match status" value="1"/>
</dbReference>
<gene>
    <name evidence="15" type="ORF">KLA_05196</name>
</gene>
<feature type="domain" description="PLD phosphodiesterase" evidence="14">
    <location>
        <begin position="210"/>
        <end position="237"/>
    </location>
</feature>
<evidence type="ECO:0000256" key="9">
    <source>
        <dbReference type="ARBA" id="ARBA00023136"/>
    </source>
</evidence>
<comment type="caution">
    <text evidence="15">The sequence shown here is derived from an EMBL/GenBank/DDBJ whole genome shotgun (WGS) entry which is preliminary data.</text>
</comment>
<dbReference type="NCBIfam" id="TIGR04265">
    <property type="entry name" value="bac_cardiolipin"/>
    <property type="match status" value="1"/>
</dbReference>
<evidence type="ECO:0000259" key="14">
    <source>
        <dbReference type="PROSITE" id="PS50035"/>
    </source>
</evidence>
<protein>
    <recommendedName>
        <fullName evidence="12">Cardiolipin synthase</fullName>
        <ecNumber evidence="12">2.7.8.-</ecNumber>
    </recommendedName>
</protein>
<evidence type="ECO:0000256" key="10">
    <source>
        <dbReference type="ARBA" id="ARBA00023209"/>
    </source>
</evidence>
<evidence type="ECO:0000256" key="12">
    <source>
        <dbReference type="NCBIfam" id="TIGR04265"/>
    </source>
</evidence>
<dbReference type="Pfam" id="PF13396">
    <property type="entry name" value="PLDc_N"/>
    <property type="match status" value="1"/>
</dbReference>
<dbReference type="EMBL" id="ARZX01000004">
    <property type="protein sequence ID" value="EWH14390.1"/>
    <property type="molecule type" value="Genomic_DNA"/>
</dbReference>
<dbReference type="Pfam" id="PF13091">
    <property type="entry name" value="PLDc_2"/>
    <property type="match status" value="2"/>
</dbReference>
<keyword evidence="7 13" id="KW-1133">Transmembrane helix</keyword>
<evidence type="ECO:0000256" key="1">
    <source>
        <dbReference type="ARBA" id="ARBA00004651"/>
    </source>
</evidence>
<evidence type="ECO:0000256" key="6">
    <source>
        <dbReference type="ARBA" id="ARBA00022737"/>
    </source>
</evidence>
<dbReference type="EC" id="2.7.8.-" evidence="12"/>
<evidence type="ECO:0000256" key="11">
    <source>
        <dbReference type="ARBA" id="ARBA00023264"/>
    </source>
</evidence>
<evidence type="ECO:0000256" key="5">
    <source>
        <dbReference type="ARBA" id="ARBA00022692"/>
    </source>
</evidence>
<sequence>MNTFLWILYALVTLRSISSIIFHGSRPTKSLSWFLAVILLPFAGALLYYMFGVNRRKFNFFRDKQEEKKKQFDKKYKQVHKLDNTVTFNTPKQQKLSKLIESSTLLKAYNNNNITVLNNGKQTFDSIFDALQKAEKYIHLQYYIFSKGELTERFYTILKDKINSGVEVRLIYDAFGSYSFNNKTIKRFKHIGVKAYPMMPIKFGNLLYTLNYRNHRKIIVIDGTVGFTGGVNVTDKYIKPISNVGVWKDIHLKLEGPIVNSLHRVFIKDFYFASNDEVLLHKNYTSNTQSKGKHTAQIVAAGPDSKQPAIMQQYIQMINIAEKNICIANPYFIPSTSVLQALKIAALSGVAITILIPKVSDSLMAKYSMFSRLEELLEVGIKIYLRPDFSHSKMILIDGEILSVGSGNFDYRSFEHNFETNAVIYDEEITKSIQEKFNAICNKDTILKYETFKNRPLWKKLLEGIAKFFSPLL</sequence>
<dbReference type="InterPro" id="IPR027379">
    <property type="entry name" value="CLS_N"/>
</dbReference>
<keyword evidence="4" id="KW-0808">Transferase</keyword>
<dbReference type="InterPro" id="IPR022924">
    <property type="entry name" value="Cardiolipin_synthase"/>
</dbReference>
<feature type="domain" description="PLD phosphodiesterase" evidence="14">
    <location>
        <begin position="386"/>
        <end position="413"/>
    </location>
</feature>
<accession>A0ABP3B9C4</accession>
<evidence type="ECO:0000256" key="13">
    <source>
        <dbReference type="SAM" id="Phobius"/>
    </source>
</evidence>
<dbReference type="PROSITE" id="PS50035">
    <property type="entry name" value="PLD"/>
    <property type="match status" value="2"/>
</dbReference>
<keyword evidence="8" id="KW-0443">Lipid metabolism</keyword>
<comment type="subcellular location">
    <subcellularLocation>
        <location evidence="1">Cell membrane</location>
        <topology evidence="1">Multi-pass membrane protein</topology>
    </subcellularLocation>
</comment>
<feature type="transmembrane region" description="Helical" evidence="13">
    <location>
        <begin position="6"/>
        <end position="24"/>
    </location>
</feature>
<dbReference type="InterPro" id="IPR025202">
    <property type="entry name" value="PLD-like_dom"/>
</dbReference>
<evidence type="ECO:0000313" key="15">
    <source>
        <dbReference type="EMBL" id="EWH14390.1"/>
    </source>
</evidence>
<keyword evidence="10" id="KW-0594">Phospholipid biosynthesis</keyword>
<evidence type="ECO:0000256" key="2">
    <source>
        <dbReference type="ARBA" id="ARBA00022475"/>
    </source>
</evidence>